<dbReference type="InterPro" id="IPR001264">
    <property type="entry name" value="Glyco_trans_51"/>
</dbReference>
<evidence type="ECO:0000256" key="3">
    <source>
        <dbReference type="ARBA" id="ARBA00022676"/>
    </source>
</evidence>
<sequence length="292" mass="32435">MAAFLACVRQAGNGKLAGKAAVPIRAVWLSFIKAAKRDKHSKRPDRPSLAEDSDIGNEIEDDGSARRRPVDLLRKLLRTALVLLVLPYALIVVYRIDFIHPVSTLMLADLVTFQGYDRRWVDFEDISPNVVRAVMMSEDGQFCFHSGVDWEQMKGVVDDALSGQTTRGASTIPMQAVKNLYLWNSRSMVRKGLELPLAMVADAIWPKERMMEIYLNIAEWGPGIYGIEAAARHHFKTSAAKLTSAQAALLAVSLPNPIERVAGKPGKGMKRLANVVDRRAKRSGAYIKCLYE</sequence>
<keyword evidence="2 11" id="KW-0997">Cell inner membrane</keyword>
<dbReference type="EMBL" id="JABBGK010000003">
    <property type="protein sequence ID" value="NML75748.1"/>
    <property type="molecule type" value="Genomic_DNA"/>
</dbReference>
<dbReference type="InterPro" id="IPR023346">
    <property type="entry name" value="Lysozyme-like_dom_sf"/>
</dbReference>
<evidence type="ECO:0000256" key="2">
    <source>
        <dbReference type="ARBA" id="ARBA00022519"/>
    </source>
</evidence>
<evidence type="ECO:0000256" key="1">
    <source>
        <dbReference type="ARBA" id="ARBA00022475"/>
    </source>
</evidence>
<evidence type="ECO:0000256" key="5">
    <source>
        <dbReference type="ARBA" id="ARBA00022692"/>
    </source>
</evidence>
<evidence type="ECO:0000256" key="9">
    <source>
        <dbReference type="ARBA" id="ARBA00023136"/>
    </source>
</evidence>
<dbReference type="PANTHER" id="PTHR30400">
    <property type="entry name" value="MONOFUNCTIONAL BIOSYNTHETIC PEPTIDOGLYCAN TRANSGLYCOSYLASE"/>
    <property type="match status" value="1"/>
</dbReference>
<accession>A0A7Y0FWP7</accession>
<evidence type="ECO:0000313" key="14">
    <source>
        <dbReference type="EMBL" id="NML75748.1"/>
    </source>
</evidence>
<keyword evidence="3 11" id="KW-0328">Glycosyltransferase</keyword>
<evidence type="ECO:0000256" key="12">
    <source>
        <dbReference type="SAM" id="MobiDB-lite"/>
    </source>
</evidence>
<name>A0A7Y0FWP7_9HYPH</name>
<feature type="region of interest" description="Disordered" evidence="12">
    <location>
        <begin position="39"/>
        <end position="62"/>
    </location>
</feature>
<keyword evidence="8 11" id="KW-1133">Transmembrane helix</keyword>
<evidence type="ECO:0000256" key="7">
    <source>
        <dbReference type="ARBA" id="ARBA00022984"/>
    </source>
</evidence>
<feature type="domain" description="Glycosyl transferase family 51" evidence="13">
    <location>
        <begin position="114"/>
        <end position="275"/>
    </location>
</feature>
<dbReference type="GO" id="GO:0016763">
    <property type="term" value="F:pentosyltransferase activity"/>
    <property type="evidence" value="ECO:0007669"/>
    <property type="project" value="InterPro"/>
</dbReference>
<comment type="catalytic activity">
    <reaction evidence="11">
        <text>[GlcNAc-(1-&gt;4)-Mur2Ac(oyl-L-Ala-gamma-D-Glu-L-Lys-D-Ala-D-Ala)](n)-di-trans,octa-cis-undecaprenyl diphosphate + beta-D-GlcNAc-(1-&gt;4)-Mur2Ac(oyl-L-Ala-gamma-D-Glu-L-Lys-D-Ala-D-Ala)-di-trans,octa-cis-undecaprenyl diphosphate = [GlcNAc-(1-&gt;4)-Mur2Ac(oyl-L-Ala-gamma-D-Glu-L-Lys-D-Ala-D-Ala)](n+1)-di-trans,octa-cis-undecaprenyl diphosphate + di-trans,octa-cis-undecaprenyl diphosphate + H(+)</text>
        <dbReference type="Rhea" id="RHEA:23708"/>
        <dbReference type="Rhea" id="RHEA-COMP:9602"/>
        <dbReference type="Rhea" id="RHEA-COMP:9603"/>
        <dbReference type="ChEBI" id="CHEBI:15378"/>
        <dbReference type="ChEBI" id="CHEBI:58405"/>
        <dbReference type="ChEBI" id="CHEBI:60033"/>
        <dbReference type="ChEBI" id="CHEBI:78435"/>
        <dbReference type="EC" id="2.4.99.28"/>
    </reaction>
</comment>
<dbReference type="SUPFAM" id="SSF53955">
    <property type="entry name" value="Lysozyme-like"/>
    <property type="match status" value="1"/>
</dbReference>
<comment type="pathway">
    <text evidence="11">Cell wall biogenesis; peptidoglycan biosynthesis.</text>
</comment>
<dbReference type="GO" id="GO:0009252">
    <property type="term" value="P:peptidoglycan biosynthetic process"/>
    <property type="evidence" value="ECO:0007669"/>
    <property type="project" value="UniProtKB-UniRule"/>
</dbReference>
<dbReference type="GO" id="GO:0008360">
    <property type="term" value="P:regulation of cell shape"/>
    <property type="evidence" value="ECO:0007669"/>
    <property type="project" value="UniProtKB-KW"/>
</dbReference>
<keyword evidence="5 11" id="KW-0812">Transmembrane</keyword>
<dbReference type="EC" id="2.4.99.28" evidence="11"/>
<dbReference type="HAMAP" id="MF_00766">
    <property type="entry name" value="PGT_MtgA"/>
    <property type="match status" value="1"/>
</dbReference>
<dbReference type="GO" id="GO:0071555">
    <property type="term" value="P:cell wall organization"/>
    <property type="evidence" value="ECO:0007669"/>
    <property type="project" value="UniProtKB-KW"/>
</dbReference>
<feature type="transmembrane region" description="Helical" evidence="11">
    <location>
        <begin position="76"/>
        <end position="96"/>
    </location>
</feature>
<feature type="compositionally biased region" description="Acidic residues" evidence="12">
    <location>
        <begin position="51"/>
        <end position="62"/>
    </location>
</feature>
<evidence type="ECO:0000256" key="6">
    <source>
        <dbReference type="ARBA" id="ARBA00022960"/>
    </source>
</evidence>
<comment type="similarity">
    <text evidence="11">Belongs to the glycosyltransferase 51 family.</text>
</comment>
<dbReference type="UniPathway" id="UPA00219"/>
<comment type="function">
    <text evidence="11">Peptidoglycan polymerase that catalyzes glycan chain elongation from lipid-linked precursors.</text>
</comment>
<keyword evidence="15" id="KW-1185">Reference proteome</keyword>
<keyword evidence="7 11" id="KW-0573">Peptidoglycan synthesis</keyword>
<keyword evidence="9 11" id="KW-0472">Membrane</keyword>
<comment type="subcellular location">
    <subcellularLocation>
        <location evidence="11">Cell inner membrane</location>
        <topology evidence="11">Single-pass membrane protein</topology>
    </subcellularLocation>
</comment>
<organism evidence="14 15">
    <name type="scientific">Rhizobium terricola</name>
    <dbReference type="NCBI Taxonomy" id="2728849"/>
    <lineage>
        <taxon>Bacteria</taxon>
        <taxon>Pseudomonadati</taxon>
        <taxon>Pseudomonadota</taxon>
        <taxon>Alphaproteobacteria</taxon>
        <taxon>Hyphomicrobiales</taxon>
        <taxon>Rhizobiaceae</taxon>
        <taxon>Rhizobium/Agrobacterium group</taxon>
        <taxon>Rhizobium</taxon>
    </lineage>
</organism>
<dbReference type="InterPro" id="IPR036950">
    <property type="entry name" value="PBP_transglycosylase"/>
</dbReference>
<reference evidence="14 15" key="1">
    <citation type="submission" date="2020-04" db="EMBL/GenBank/DDBJ databases">
        <title>Rhizobium sp. S-51 isolated from soil.</title>
        <authorList>
            <person name="Dahal R.H."/>
        </authorList>
    </citation>
    <scope>NUCLEOTIDE SEQUENCE [LARGE SCALE GENOMIC DNA]</scope>
    <source>
        <strain evidence="14 15">S-51</strain>
    </source>
</reference>
<dbReference type="Pfam" id="PF00912">
    <property type="entry name" value="Transgly"/>
    <property type="match status" value="1"/>
</dbReference>
<dbReference type="PANTHER" id="PTHR30400:SF0">
    <property type="entry name" value="BIOSYNTHETIC PEPTIDOGLYCAN TRANSGLYCOSYLASE"/>
    <property type="match status" value="1"/>
</dbReference>
<keyword evidence="6 11" id="KW-0133">Cell shape</keyword>
<evidence type="ECO:0000256" key="8">
    <source>
        <dbReference type="ARBA" id="ARBA00022989"/>
    </source>
</evidence>
<dbReference type="GO" id="GO:0009274">
    <property type="term" value="C:peptidoglycan-based cell wall"/>
    <property type="evidence" value="ECO:0007669"/>
    <property type="project" value="InterPro"/>
</dbReference>
<keyword evidence="1 11" id="KW-1003">Cell membrane</keyword>
<evidence type="ECO:0000256" key="10">
    <source>
        <dbReference type="ARBA" id="ARBA00023316"/>
    </source>
</evidence>
<dbReference type="NCBIfam" id="TIGR02070">
    <property type="entry name" value="mono_pep_trsgly"/>
    <property type="match status" value="1"/>
</dbReference>
<keyword evidence="10 11" id="KW-0961">Cell wall biogenesis/degradation</keyword>
<dbReference type="GO" id="GO:0005886">
    <property type="term" value="C:plasma membrane"/>
    <property type="evidence" value="ECO:0007669"/>
    <property type="project" value="UniProtKB-SubCell"/>
</dbReference>
<dbReference type="Proteomes" id="UP000541470">
    <property type="component" value="Unassembled WGS sequence"/>
</dbReference>
<dbReference type="AlphaFoldDB" id="A0A7Y0FWP7"/>
<protein>
    <recommendedName>
        <fullName evidence="11">Biosynthetic peptidoglycan transglycosylase</fullName>
        <ecNumber evidence="11">2.4.99.28</ecNumber>
    </recommendedName>
    <alternativeName>
        <fullName evidence="11">Glycan polymerase</fullName>
    </alternativeName>
    <alternativeName>
        <fullName evidence="11">Peptidoglycan glycosyltransferase MtgA</fullName>
        <shortName evidence="11">PGT</shortName>
    </alternativeName>
</protein>
<gene>
    <name evidence="11 14" type="primary">mtgA</name>
    <name evidence="14" type="ORF">HHL25_16580</name>
</gene>
<dbReference type="GO" id="GO:0008955">
    <property type="term" value="F:peptidoglycan glycosyltransferase activity"/>
    <property type="evidence" value="ECO:0007669"/>
    <property type="project" value="UniProtKB-UniRule"/>
</dbReference>
<proteinExistence type="inferred from homology"/>
<dbReference type="Gene3D" id="1.10.3810.10">
    <property type="entry name" value="Biosynthetic peptidoglycan transglycosylase-like"/>
    <property type="match status" value="1"/>
</dbReference>
<evidence type="ECO:0000256" key="4">
    <source>
        <dbReference type="ARBA" id="ARBA00022679"/>
    </source>
</evidence>
<keyword evidence="4 11" id="KW-0808">Transferase</keyword>
<evidence type="ECO:0000259" key="13">
    <source>
        <dbReference type="Pfam" id="PF00912"/>
    </source>
</evidence>
<comment type="caution">
    <text evidence="14">The sequence shown here is derived from an EMBL/GenBank/DDBJ whole genome shotgun (WGS) entry which is preliminary data.</text>
</comment>
<evidence type="ECO:0000313" key="15">
    <source>
        <dbReference type="Proteomes" id="UP000541470"/>
    </source>
</evidence>
<dbReference type="InterPro" id="IPR011812">
    <property type="entry name" value="Pep_trsgly"/>
</dbReference>
<evidence type="ECO:0000256" key="11">
    <source>
        <dbReference type="HAMAP-Rule" id="MF_00766"/>
    </source>
</evidence>